<dbReference type="InterPro" id="IPR036250">
    <property type="entry name" value="AcylCo_DH-like_C"/>
</dbReference>
<reference evidence="4" key="1">
    <citation type="journal article" date="2006" name="Proc. Natl. Acad. Sci. U.S.A.">
        <title>The complete genome of Rhodococcus sp. RHA1 provides insights into a catabolic powerhouse.</title>
        <authorList>
            <person name="McLeod M.P."/>
            <person name="Warren R.L."/>
            <person name="Hsiao W.W.L."/>
            <person name="Araki N."/>
            <person name="Myhre M."/>
            <person name="Fernandes C."/>
            <person name="Miyazawa D."/>
            <person name="Wong W."/>
            <person name="Lillquist A.L."/>
            <person name="Wang D."/>
            <person name="Dosanjh M."/>
            <person name="Hara H."/>
            <person name="Petrescu A."/>
            <person name="Morin R.D."/>
            <person name="Yang G."/>
            <person name="Stott J.M."/>
            <person name="Schein J.E."/>
            <person name="Shin H."/>
            <person name="Smailus D."/>
            <person name="Siddiqui A.S."/>
            <person name="Marra M.A."/>
            <person name="Jones S.J.M."/>
            <person name="Holt R."/>
            <person name="Brinkman F.S.L."/>
            <person name="Miyauchi K."/>
            <person name="Fukuda M."/>
            <person name="Davies J.E."/>
            <person name="Mohn W.W."/>
            <person name="Eltis L.D."/>
        </authorList>
    </citation>
    <scope>NUCLEOTIDE SEQUENCE [LARGE SCALE GENOMIC DNA]</scope>
    <source>
        <strain evidence="4">RHA1</strain>
    </source>
</reference>
<dbReference type="HOGENOM" id="CLU_018204_6_0_11"/>
<evidence type="ECO:0000256" key="1">
    <source>
        <dbReference type="ARBA" id="ARBA00022630"/>
    </source>
</evidence>
<dbReference type="PANTHER" id="PTHR43884">
    <property type="entry name" value="ACYL-COA DEHYDROGENASE"/>
    <property type="match status" value="1"/>
</dbReference>
<keyword evidence="1" id="KW-0285">Flavoprotein</keyword>
<dbReference type="GO" id="GO:0003995">
    <property type="term" value="F:acyl-CoA dehydrogenase activity"/>
    <property type="evidence" value="ECO:0007669"/>
    <property type="project" value="TreeGrafter"/>
</dbReference>
<geneLocation type="plasmid" evidence="3 4">
    <name>pRHL2</name>
</geneLocation>
<sequence>MHFTDVRVPNSALVGGSEAVGYRAAMTSFARGRVHIAALSVGQAQRALDESVAHAATAMQGGTAIGDFHLVQAMIPDIATGVDADRALTRDAARAWVDGTDRRIATSVTKLFCTEMVGKAADLAVQIRGGTGYMRGLPVERIYLDVRLLRLYEGTSEIQRLIIGGGLVKQAKEASRAHACARSK</sequence>
<accession>Q0RWL5</accession>
<dbReference type="CDD" id="cd00567">
    <property type="entry name" value="ACAD"/>
    <property type="match status" value="1"/>
</dbReference>
<proteinExistence type="predicted"/>
<dbReference type="InterPro" id="IPR009075">
    <property type="entry name" value="AcylCo_DH/oxidase_C"/>
</dbReference>
<evidence type="ECO:0000313" key="3">
    <source>
        <dbReference type="EMBL" id="ABH00321.1"/>
    </source>
</evidence>
<dbReference type="Proteomes" id="UP000008710">
    <property type="component" value="Plasmid pRHL2"/>
</dbReference>
<keyword evidence="3" id="KW-0560">Oxidoreductase</keyword>
<dbReference type="EMBL" id="CP000433">
    <property type="protein sequence ID" value="ABH00321.1"/>
    <property type="molecule type" value="Genomic_DNA"/>
</dbReference>
<dbReference type="AlphaFoldDB" id="Q0RWL5"/>
<dbReference type="Pfam" id="PF00441">
    <property type="entry name" value="Acyl-CoA_dh_1"/>
    <property type="match status" value="1"/>
</dbReference>
<evidence type="ECO:0000259" key="2">
    <source>
        <dbReference type="Pfam" id="PF00441"/>
    </source>
</evidence>
<organism evidence="3 4">
    <name type="scientific">Rhodococcus jostii (strain RHA1)</name>
    <dbReference type="NCBI Taxonomy" id="101510"/>
    <lineage>
        <taxon>Bacteria</taxon>
        <taxon>Bacillati</taxon>
        <taxon>Actinomycetota</taxon>
        <taxon>Actinomycetes</taxon>
        <taxon>Mycobacteriales</taxon>
        <taxon>Nocardiaceae</taxon>
        <taxon>Rhodococcus</taxon>
    </lineage>
</organism>
<dbReference type="EC" id="1.3.8.-" evidence="3"/>
<dbReference type="KEGG" id="rha:RHA1_ro10128"/>
<evidence type="ECO:0000313" key="4">
    <source>
        <dbReference type="Proteomes" id="UP000008710"/>
    </source>
</evidence>
<dbReference type="Gene3D" id="1.20.140.10">
    <property type="entry name" value="Butyryl-CoA Dehydrogenase, subunit A, domain 3"/>
    <property type="match status" value="1"/>
</dbReference>
<gene>
    <name evidence="3" type="ordered locus">RHA1_ro10128</name>
</gene>
<feature type="domain" description="Acyl-CoA dehydrogenase/oxidase C-terminal" evidence="2">
    <location>
        <begin position="21"/>
        <end position="165"/>
    </location>
</feature>
<dbReference type="SUPFAM" id="SSF47203">
    <property type="entry name" value="Acyl-CoA dehydrogenase C-terminal domain-like"/>
    <property type="match status" value="1"/>
</dbReference>
<dbReference type="PANTHER" id="PTHR43884:SF40">
    <property type="entry name" value="ACYL-COA DEHYDROGENASE"/>
    <property type="match status" value="1"/>
</dbReference>
<protein>
    <submittedName>
        <fullName evidence="3">Possible acyl-CoA dehydrogenase, C-terminal</fullName>
        <ecNumber evidence="3">1.3.8.-</ecNumber>
    </submittedName>
</protein>
<keyword evidence="3" id="KW-0614">Plasmid</keyword>
<name>Q0RWL5_RHOJR</name>